<dbReference type="NCBIfam" id="NF046029">
    <property type="entry name" value="ProtAdlyltaseNmFic"/>
    <property type="match status" value="1"/>
</dbReference>
<keyword evidence="2" id="KW-0548">Nucleotidyltransferase</keyword>
<evidence type="ECO:0000313" key="9">
    <source>
        <dbReference type="EMBL" id="MEQ2361418.1"/>
    </source>
</evidence>
<dbReference type="RefSeq" id="WP_349151886.1">
    <property type="nucleotide sequence ID" value="NZ_JBBMEO010000003.1"/>
</dbReference>
<evidence type="ECO:0000256" key="2">
    <source>
        <dbReference type="ARBA" id="ARBA00022695"/>
    </source>
</evidence>
<name>A0ABV1AT98_9FIRM</name>
<dbReference type="Proteomes" id="UP001457197">
    <property type="component" value="Unassembled WGS sequence"/>
</dbReference>
<evidence type="ECO:0000313" key="10">
    <source>
        <dbReference type="Proteomes" id="UP001457197"/>
    </source>
</evidence>
<keyword evidence="1" id="KW-0808">Transferase</keyword>
<dbReference type="PANTHER" id="PTHR39560:SF1">
    <property type="entry name" value="PROTEIN ADENYLYLTRANSFERASE FIC-RELATED"/>
    <property type="match status" value="1"/>
</dbReference>
<organism evidence="9 10">
    <name type="scientific">Faecalibacterium tardum</name>
    <dbReference type="NCBI Taxonomy" id="3133156"/>
    <lineage>
        <taxon>Bacteria</taxon>
        <taxon>Bacillati</taxon>
        <taxon>Bacillota</taxon>
        <taxon>Clostridia</taxon>
        <taxon>Eubacteriales</taxon>
        <taxon>Oscillospiraceae</taxon>
        <taxon>Faecalibacterium</taxon>
    </lineage>
</organism>
<keyword evidence="3" id="KW-0547">Nucleotide-binding</keyword>
<evidence type="ECO:0000259" key="8">
    <source>
        <dbReference type="PROSITE" id="PS51459"/>
    </source>
</evidence>
<dbReference type="Pfam" id="PF02661">
    <property type="entry name" value="Fic"/>
    <property type="match status" value="1"/>
</dbReference>
<evidence type="ECO:0000256" key="1">
    <source>
        <dbReference type="ARBA" id="ARBA00022679"/>
    </source>
</evidence>
<feature type="domain" description="Fido" evidence="8">
    <location>
        <begin position="42"/>
        <end position="176"/>
    </location>
</feature>
<dbReference type="Gene3D" id="1.10.3290.10">
    <property type="entry name" value="Fido-like domain"/>
    <property type="match status" value="1"/>
</dbReference>
<dbReference type="PROSITE" id="PS51459">
    <property type="entry name" value="FIDO"/>
    <property type="match status" value="1"/>
</dbReference>
<evidence type="ECO:0000256" key="3">
    <source>
        <dbReference type="ARBA" id="ARBA00022741"/>
    </source>
</evidence>
<comment type="catalytic activity">
    <reaction evidence="7">
        <text>L-tyrosyl-[protein] + ATP = O-(5'-adenylyl)-L-tyrosyl-[protein] + diphosphate</text>
        <dbReference type="Rhea" id="RHEA:54288"/>
        <dbReference type="Rhea" id="RHEA-COMP:10136"/>
        <dbReference type="Rhea" id="RHEA-COMP:13846"/>
        <dbReference type="ChEBI" id="CHEBI:30616"/>
        <dbReference type="ChEBI" id="CHEBI:33019"/>
        <dbReference type="ChEBI" id="CHEBI:46858"/>
        <dbReference type="ChEBI" id="CHEBI:83624"/>
        <dbReference type="EC" id="2.7.7.108"/>
    </reaction>
</comment>
<keyword evidence="10" id="KW-1185">Reference proteome</keyword>
<proteinExistence type="predicted"/>
<comment type="caution">
    <text evidence="9">The sequence shown here is derived from an EMBL/GenBank/DDBJ whole genome shotgun (WGS) entry which is preliminary data.</text>
</comment>
<dbReference type="InterPro" id="IPR036597">
    <property type="entry name" value="Fido-like_dom_sf"/>
</dbReference>
<keyword evidence="4" id="KW-0067">ATP-binding</keyword>
<dbReference type="InterPro" id="IPR003812">
    <property type="entry name" value="Fido"/>
</dbReference>
<dbReference type="PANTHER" id="PTHR39560">
    <property type="entry name" value="PROTEIN ADENYLYLTRANSFERASE FIC-RELATED"/>
    <property type="match status" value="1"/>
</dbReference>
<comment type="catalytic activity">
    <reaction evidence="6">
        <text>L-threonyl-[protein] + ATP = 3-O-(5'-adenylyl)-L-threonyl-[protein] + diphosphate</text>
        <dbReference type="Rhea" id="RHEA:54292"/>
        <dbReference type="Rhea" id="RHEA-COMP:11060"/>
        <dbReference type="Rhea" id="RHEA-COMP:13847"/>
        <dbReference type="ChEBI" id="CHEBI:30013"/>
        <dbReference type="ChEBI" id="CHEBI:30616"/>
        <dbReference type="ChEBI" id="CHEBI:33019"/>
        <dbReference type="ChEBI" id="CHEBI:138113"/>
        <dbReference type="EC" id="2.7.7.108"/>
    </reaction>
</comment>
<dbReference type="SUPFAM" id="SSF140931">
    <property type="entry name" value="Fic-like"/>
    <property type="match status" value="1"/>
</dbReference>
<dbReference type="EMBL" id="JBBMEO010000003">
    <property type="protein sequence ID" value="MEQ2361418.1"/>
    <property type="molecule type" value="Genomic_DNA"/>
</dbReference>
<reference evidence="9 10" key="1">
    <citation type="submission" date="2024-03" db="EMBL/GenBank/DDBJ databases">
        <title>Human intestinal bacterial collection.</title>
        <authorList>
            <person name="Pauvert C."/>
            <person name="Hitch T.C.A."/>
            <person name="Clavel T."/>
        </authorList>
    </citation>
    <scope>NUCLEOTIDE SEQUENCE [LARGE SCALE GENOMIC DNA]</scope>
    <source>
        <strain evidence="9 10">CLA-AA-H175</strain>
    </source>
</reference>
<dbReference type="EC" id="2.7.7.108" evidence="5"/>
<evidence type="ECO:0000256" key="6">
    <source>
        <dbReference type="ARBA" id="ARBA00047939"/>
    </source>
</evidence>
<accession>A0ABV1AT98</accession>
<gene>
    <name evidence="9" type="ORF">WMO44_04530</name>
</gene>
<evidence type="ECO:0000256" key="7">
    <source>
        <dbReference type="ARBA" id="ARBA00048696"/>
    </source>
</evidence>
<evidence type="ECO:0000256" key="5">
    <source>
        <dbReference type="ARBA" id="ARBA00034531"/>
    </source>
</evidence>
<sequence length="204" mass="23221">MALQNKLGLTDEVALARAEEKLSKQKALALYDTGLLDTFPVGTFAGLAKIHAYLFGEIYDFAGQLRTVNIAKGNFRFAPVIYLHAALEGIDAMPQSTFDQIIEKYVEMNVAHPFREGNGRSTRIWLDCILKKELHQVVDWSRVDKEDYLLAMERSPIRDLEIKTLLRAALTDQINDREVYMKGIDASYHYEGYQVFKTETLAPD</sequence>
<protein>
    <recommendedName>
        <fullName evidence="5">protein adenylyltransferase</fullName>
        <ecNumber evidence="5">2.7.7.108</ecNumber>
    </recommendedName>
</protein>
<evidence type="ECO:0000256" key="4">
    <source>
        <dbReference type="ARBA" id="ARBA00022840"/>
    </source>
</evidence>